<accession>N9WG00</accession>
<feature type="binding site" evidence="14">
    <location>
        <position position="241"/>
    </location>
    <ligand>
        <name>substrate</name>
    </ligand>
</feature>
<dbReference type="InterPro" id="IPR001967">
    <property type="entry name" value="Peptidase_S11_N"/>
</dbReference>
<comment type="catalytic activity">
    <reaction evidence="12">
        <text>Preferential cleavage: (Ac)2-L-Lys-D-Ala-|-D-Ala. Also transpeptidation of peptidyl-alanyl moieties that are N-acyl substituents of D-alanine.</text>
        <dbReference type="EC" id="3.4.16.4"/>
    </reaction>
</comment>
<dbReference type="InterPro" id="IPR012338">
    <property type="entry name" value="Beta-lactam/transpept-like"/>
</dbReference>
<dbReference type="SUPFAM" id="SSF69189">
    <property type="entry name" value="Penicillin-binding protein associated domain"/>
    <property type="match status" value="1"/>
</dbReference>
<keyword evidence="9" id="KW-0133">Cell shape</keyword>
<dbReference type="InterPro" id="IPR037167">
    <property type="entry name" value="Peptidase_S11_C_sf"/>
</dbReference>
<comment type="pathway">
    <text evidence="2">Cell wall biogenesis; peptidoglycan biosynthesis.</text>
</comment>
<evidence type="ECO:0000256" key="12">
    <source>
        <dbReference type="ARBA" id="ARBA00034000"/>
    </source>
</evidence>
<keyword evidence="11" id="KW-0961">Cell wall biogenesis/degradation</keyword>
<comment type="caution">
    <text evidence="19">The sequence shown here is derived from an EMBL/GenBank/DDBJ whole genome shotgun (WGS) entry which is preliminary data.</text>
</comment>
<protein>
    <recommendedName>
        <fullName evidence="4">serine-type D-Ala-D-Ala carboxypeptidase</fullName>
        <ecNumber evidence="4">3.4.16.4</ecNumber>
    </recommendedName>
</protein>
<comment type="similarity">
    <text evidence="3 15">Belongs to the peptidase S11 family.</text>
</comment>
<gene>
    <name evidence="19" type="ORF">HMPREF1092_01251</name>
</gene>
<keyword evidence="17" id="KW-0472">Membrane</keyword>
<feature type="transmembrane region" description="Helical" evidence="17">
    <location>
        <begin position="12"/>
        <end position="29"/>
    </location>
</feature>
<evidence type="ECO:0000256" key="5">
    <source>
        <dbReference type="ARBA" id="ARBA00022645"/>
    </source>
</evidence>
<dbReference type="SUPFAM" id="SSF56601">
    <property type="entry name" value="beta-lactamase/transpeptidase-like"/>
    <property type="match status" value="1"/>
</dbReference>
<evidence type="ECO:0000256" key="8">
    <source>
        <dbReference type="ARBA" id="ARBA00022801"/>
    </source>
</evidence>
<dbReference type="UniPathway" id="UPA00219"/>
<dbReference type="PANTHER" id="PTHR21581:SF6">
    <property type="entry name" value="TRAFFICKING PROTEIN PARTICLE COMPLEX SUBUNIT 12"/>
    <property type="match status" value="1"/>
</dbReference>
<dbReference type="PANTHER" id="PTHR21581">
    <property type="entry name" value="D-ALANYL-D-ALANINE CARBOXYPEPTIDASE"/>
    <property type="match status" value="1"/>
</dbReference>
<evidence type="ECO:0000256" key="9">
    <source>
        <dbReference type="ARBA" id="ARBA00022960"/>
    </source>
</evidence>
<keyword evidence="20" id="KW-1185">Reference proteome</keyword>
<dbReference type="Proteomes" id="UP000013097">
    <property type="component" value="Unassembled WGS sequence"/>
</dbReference>
<dbReference type="EMBL" id="AGYT01000008">
    <property type="protein sequence ID" value="ENZ02016.1"/>
    <property type="molecule type" value="Genomic_DNA"/>
</dbReference>
<dbReference type="Gene3D" id="3.40.710.10">
    <property type="entry name" value="DD-peptidase/beta-lactamase superfamily"/>
    <property type="match status" value="1"/>
</dbReference>
<keyword evidence="7" id="KW-0732">Signal</keyword>
<evidence type="ECO:0000256" key="13">
    <source>
        <dbReference type="PIRSR" id="PIRSR618044-1"/>
    </source>
</evidence>
<keyword evidence="17" id="KW-1133">Transmembrane helix</keyword>
<evidence type="ECO:0000256" key="11">
    <source>
        <dbReference type="ARBA" id="ARBA00023316"/>
    </source>
</evidence>
<evidence type="ECO:0000256" key="1">
    <source>
        <dbReference type="ARBA" id="ARBA00003217"/>
    </source>
</evidence>
<name>N9WG00_9CLOT</name>
<feature type="active site" description="Proton acceptor" evidence="13">
    <location>
        <position position="78"/>
    </location>
</feature>
<dbReference type="HOGENOM" id="CLU_027070_8_0_9"/>
<dbReference type="GO" id="GO:0008360">
    <property type="term" value="P:regulation of cell shape"/>
    <property type="evidence" value="ECO:0007669"/>
    <property type="project" value="UniProtKB-KW"/>
</dbReference>
<feature type="active site" evidence="13">
    <location>
        <position position="135"/>
    </location>
</feature>
<evidence type="ECO:0000256" key="14">
    <source>
        <dbReference type="PIRSR" id="PIRSR618044-2"/>
    </source>
</evidence>
<evidence type="ECO:0000256" key="16">
    <source>
        <dbReference type="SAM" id="MobiDB-lite"/>
    </source>
</evidence>
<dbReference type="EC" id="3.4.16.4" evidence="4"/>
<feature type="domain" description="Peptidase S11 D-Ala-D-Ala carboxypeptidase A C-terminal" evidence="18">
    <location>
        <begin position="291"/>
        <end position="380"/>
    </location>
</feature>
<evidence type="ECO:0000256" key="3">
    <source>
        <dbReference type="ARBA" id="ARBA00007164"/>
    </source>
</evidence>
<evidence type="ECO:0000256" key="17">
    <source>
        <dbReference type="SAM" id="Phobius"/>
    </source>
</evidence>
<keyword evidence="17" id="KW-0812">Transmembrane</keyword>
<dbReference type="GO" id="GO:0006508">
    <property type="term" value="P:proteolysis"/>
    <property type="evidence" value="ECO:0007669"/>
    <property type="project" value="UniProtKB-KW"/>
</dbReference>
<evidence type="ECO:0000256" key="7">
    <source>
        <dbReference type="ARBA" id="ARBA00022729"/>
    </source>
</evidence>
<dbReference type="SMART" id="SM00936">
    <property type="entry name" value="PBP5_C"/>
    <property type="match status" value="1"/>
</dbReference>
<keyword evidence="8" id="KW-0378">Hydrolase</keyword>
<dbReference type="AlphaFoldDB" id="N9WG00"/>
<dbReference type="GO" id="GO:0009002">
    <property type="term" value="F:serine-type D-Ala-D-Ala carboxypeptidase activity"/>
    <property type="evidence" value="ECO:0007669"/>
    <property type="project" value="UniProtKB-EC"/>
</dbReference>
<feature type="active site" description="Acyl-ester intermediate" evidence="13">
    <location>
        <position position="75"/>
    </location>
</feature>
<keyword evidence="10" id="KW-0573">Peptidoglycan synthesis</keyword>
<evidence type="ECO:0000256" key="10">
    <source>
        <dbReference type="ARBA" id="ARBA00022984"/>
    </source>
</evidence>
<keyword evidence="5" id="KW-0121">Carboxypeptidase</keyword>
<feature type="region of interest" description="Disordered" evidence="16">
    <location>
        <begin position="399"/>
        <end position="430"/>
    </location>
</feature>
<dbReference type="InterPro" id="IPR015956">
    <property type="entry name" value="Peniciliin-bd_prot_C_sf"/>
</dbReference>
<dbReference type="GO" id="GO:0009252">
    <property type="term" value="P:peptidoglycan biosynthetic process"/>
    <property type="evidence" value="ECO:0007669"/>
    <property type="project" value="UniProtKB-UniPathway"/>
</dbReference>
<proteinExistence type="inferred from homology"/>
<dbReference type="Gene3D" id="2.60.410.10">
    <property type="entry name" value="D-Ala-D-Ala carboxypeptidase, C-terminal domain"/>
    <property type="match status" value="1"/>
</dbReference>
<dbReference type="PATRIC" id="fig|999411.4.peg.1226"/>
<evidence type="ECO:0000256" key="15">
    <source>
        <dbReference type="RuleBase" id="RU004016"/>
    </source>
</evidence>
<organism evidence="19 20">
    <name type="scientific">Clostridium thermobutyricum</name>
    <dbReference type="NCBI Taxonomy" id="29372"/>
    <lineage>
        <taxon>Bacteria</taxon>
        <taxon>Bacillati</taxon>
        <taxon>Bacillota</taxon>
        <taxon>Clostridia</taxon>
        <taxon>Eubacteriales</taxon>
        <taxon>Clostridiaceae</taxon>
        <taxon>Clostridium</taxon>
    </lineage>
</organism>
<keyword evidence="6" id="KW-0645">Protease</keyword>
<dbReference type="Pfam" id="PF00768">
    <property type="entry name" value="Peptidase_S11"/>
    <property type="match status" value="1"/>
</dbReference>
<dbReference type="RefSeq" id="WP_002597752.1">
    <property type="nucleotide sequence ID" value="NZ_KB850956.1"/>
</dbReference>
<comment type="function">
    <text evidence="1">Removes C-terminal D-alanyl residues from sugar-peptide cell wall precursors.</text>
</comment>
<dbReference type="PRINTS" id="PR00725">
    <property type="entry name" value="DADACBPTASE1"/>
</dbReference>
<dbReference type="InterPro" id="IPR012907">
    <property type="entry name" value="Peptidase_S11_C"/>
</dbReference>
<evidence type="ECO:0000259" key="18">
    <source>
        <dbReference type="SMART" id="SM00936"/>
    </source>
</evidence>
<dbReference type="Pfam" id="PF07943">
    <property type="entry name" value="PBP5_C"/>
    <property type="match status" value="1"/>
</dbReference>
<reference evidence="19 20" key="1">
    <citation type="submission" date="2013-01" db="EMBL/GenBank/DDBJ databases">
        <title>The Genome Sequence of Clostridium colicanis 209318.</title>
        <authorList>
            <consortium name="The Broad Institute Genome Sequencing Platform"/>
            <person name="Earl A."/>
            <person name="Ward D."/>
            <person name="Feldgarden M."/>
            <person name="Gevers D."/>
            <person name="Courvalin P."/>
            <person name="Lambert T."/>
            <person name="Walker B."/>
            <person name="Young S.K."/>
            <person name="Zeng Q."/>
            <person name="Gargeya S."/>
            <person name="Fitzgerald M."/>
            <person name="Haas B."/>
            <person name="Abouelleil A."/>
            <person name="Alvarado L."/>
            <person name="Arachchi H.M."/>
            <person name="Berlin A.M."/>
            <person name="Chapman S.B."/>
            <person name="Dewar J."/>
            <person name="Goldberg J."/>
            <person name="Griggs A."/>
            <person name="Gujja S."/>
            <person name="Hansen M."/>
            <person name="Howarth C."/>
            <person name="Imamovic A."/>
            <person name="Larimer J."/>
            <person name="McCowan C."/>
            <person name="Murphy C."/>
            <person name="Neiman D."/>
            <person name="Pearson M."/>
            <person name="Priest M."/>
            <person name="Roberts A."/>
            <person name="Saif S."/>
            <person name="Shea T."/>
            <person name="Sisk P."/>
            <person name="Sykes S."/>
            <person name="Wortman J."/>
            <person name="Nusbaum C."/>
            <person name="Birren B."/>
        </authorList>
    </citation>
    <scope>NUCLEOTIDE SEQUENCE [LARGE SCALE GENOMIC DNA]</scope>
    <source>
        <strain evidence="19 20">209318</strain>
    </source>
</reference>
<dbReference type="eggNOG" id="COG1686">
    <property type="taxonomic scope" value="Bacteria"/>
</dbReference>
<evidence type="ECO:0000313" key="20">
    <source>
        <dbReference type="Proteomes" id="UP000013097"/>
    </source>
</evidence>
<sequence>MKKTINIRKILIIAICVFMVIPFFSPLALEDKERKDTTESSDGMKVEAKSALLVEPTTGKVIYEKNADQKFAPASVTKVMTMLLAMESVDSGKNKLTDKVTCSENAKKMGGSTMLLENGEIRTLEELLKGVAIASGNDSAVAIAEYIGGSEENFVKMMNDKAKELGMKNTHFNNCTGLPSEGHVSTAKDISLMSMELLKHKDILKYSSIYMETISEGRKSPIELVNHNKLVRFFKGCDGLKTGYTSEAKYCISATATRDGVRMLAVIMGAPTYKIRNRDAGMLLNYGFSKFEGKKIVSKDQVIGDANLSDETDELFEAKAKNDLIAVLEKGQKGKIEKKIILDKTKDKFKAGEIVGKCELYNGKELVGEVEIYTDRDISKPGLFTKIKYKIKNIFKSKDEKENKETNEKDNKVNEENKNMSKDKNLKKAS</sequence>
<evidence type="ECO:0000256" key="6">
    <source>
        <dbReference type="ARBA" id="ARBA00022670"/>
    </source>
</evidence>
<dbReference type="GO" id="GO:0071555">
    <property type="term" value="P:cell wall organization"/>
    <property type="evidence" value="ECO:0007669"/>
    <property type="project" value="UniProtKB-KW"/>
</dbReference>
<dbReference type="InterPro" id="IPR018044">
    <property type="entry name" value="Peptidase_S11"/>
</dbReference>
<evidence type="ECO:0000256" key="4">
    <source>
        <dbReference type="ARBA" id="ARBA00012448"/>
    </source>
</evidence>
<evidence type="ECO:0000256" key="2">
    <source>
        <dbReference type="ARBA" id="ARBA00004752"/>
    </source>
</evidence>
<evidence type="ECO:0000313" key="19">
    <source>
        <dbReference type="EMBL" id="ENZ02016.1"/>
    </source>
</evidence>